<evidence type="ECO:0000256" key="5">
    <source>
        <dbReference type="ARBA" id="ARBA00023015"/>
    </source>
</evidence>
<keyword evidence="1" id="KW-0806">Transcription termination</keyword>
<dbReference type="Gene3D" id="3.30.1480.10">
    <property type="entry name" value="NusA, N-terminal domain"/>
    <property type="match status" value="1"/>
</dbReference>
<organism evidence="8">
    <name type="scientific">freshwater metagenome</name>
    <dbReference type="NCBI Taxonomy" id="449393"/>
    <lineage>
        <taxon>unclassified sequences</taxon>
        <taxon>metagenomes</taxon>
        <taxon>ecological metagenomes</taxon>
    </lineage>
</organism>
<dbReference type="CDD" id="cd04455">
    <property type="entry name" value="S1_NusA"/>
    <property type="match status" value="1"/>
</dbReference>
<dbReference type="SUPFAM" id="SSF50249">
    <property type="entry name" value="Nucleic acid-binding proteins"/>
    <property type="match status" value="1"/>
</dbReference>
<dbReference type="InterPro" id="IPR030842">
    <property type="entry name" value="TF_NusA_bacterial"/>
</dbReference>
<protein>
    <submittedName>
        <fullName evidence="8">Unannotated protein</fullName>
    </submittedName>
</protein>
<dbReference type="InterPro" id="IPR003029">
    <property type="entry name" value="S1_domain"/>
</dbReference>
<dbReference type="InterPro" id="IPR036555">
    <property type="entry name" value="NusA_N_sf"/>
</dbReference>
<evidence type="ECO:0000256" key="4">
    <source>
        <dbReference type="ARBA" id="ARBA00022884"/>
    </source>
</evidence>
<dbReference type="Gene3D" id="2.40.50.140">
    <property type="entry name" value="Nucleic acid-binding proteins"/>
    <property type="match status" value="1"/>
</dbReference>
<dbReference type="FunFam" id="3.30.300.20:FF:000005">
    <property type="entry name" value="Transcription termination/antitermination protein NusA"/>
    <property type="match status" value="1"/>
</dbReference>
<dbReference type="InterPro" id="IPR015946">
    <property type="entry name" value="KH_dom-like_a/b"/>
</dbReference>
<dbReference type="GO" id="GO:0006353">
    <property type="term" value="P:DNA-templated transcription termination"/>
    <property type="evidence" value="ECO:0007669"/>
    <property type="project" value="UniProtKB-KW"/>
</dbReference>
<dbReference type="NCBIfam" id="TIGR01953">
    <property type="entry name" value="NusA"/>
    <property type="match status" value="1"/>
</dbReference>
<accession>A0A6J7BR60</accession>
<gene>
    <name evidence="8" type="ORF">UFOPK3282_00301</name>
</gene>
<evidence type="ECO:0000256" key="3">
    <source>
        <dbReference type="ARBA" id="ARBA00022814"/>
    </source>
</evidence>
<dbReference type="InterPro" id="IPR010213">
    <property type="entry name" value="TF_NusA"/>
</dbReference>
<reference evidence="8" key="1">
    <citation type="submission" date="2020-05" db="EMBL/GenBank/DDBJ databases">
        <authorList>
            <person name="Chiriac C."/>
            <person name="Salcher M."/>
            <person name="Ghai R."/>
            <person name="Kavagutti S V."/>
        </authorList>
    </citation>
    <scope>NUCLEOTIDE SEQUENCE</scope>
</reference>
<dbReference type="Pfam" id="PF26594">
    <property type="entry name" value="KH_NusA_2nd"/>
    <property type="match status" value="1"/>
</dbReference>
<dbReference type="InterPro" id="IPR009019">
    <property type="entry name" value="KH_sf_prok-type"/>
</dbReference>
<dbReference type="InterPro" id="IPR058582">
    <property type="entry name" value="KH_NusA_2nd"/>
</dbReference>
<evidence type="ECO:0000256" key="6">
    <source>
        <dbReference type="ARBA" id="ARBA00023163"/>
    </source>
</evidence>
<evidence type="ECO:0000313" key="8">
    <source>
        <dbReference type="EMBL" id="CAB4848227.1"/>
    </source>
</evidence>
<keyword evidence="2" id="KW-0963">Cytoplasm</keyword>
<dbReference type="GO" id="GO:0003723">
    <property type="term" value="F:RNA binding"/>
    <property type="evidence" value="ECO:0007669"/>
    <property type="project" value="UniProtKB-KW"/>
</dbReference>
<dbReference type="Gene3D" id="3.30.300.20">
    <property type="match status" value="2"/>
</dbReference>
<evidence type="ECO:0000256" key="1">
    <source>
        <dbReference type="ARBA" id="ARBA00022472"/>
    </source>
</evidence>
<dbReference type="SUPFAM" id="SSF54814">
    <property type="entry name" value="Prokaryotic type KH domain (KH-domain type II)"/>
    <property type="match status" value="2"/>
</dbReference>
<dbReference type="PANTHER" id="PTHR22648:SF0">
    <property type="entry name" value="TRANSCRIPTION TERMINATION_ANTITERMINATION PROTEIN NUSA"/>
    <property type="match status" value="1"/>
</dbReference>
<dbReference type="EMBL" id="CAFBJG010000018">
    <property type="protein sequence ID" value="CAB4848227.1"/>
    <property type="molecule type" value="Genomic_DNA"/>
</dbReference>
<dbReference type="PROSITE" id="PS50084">
    <property type="entry name" value="KH_TYPE_1"/>
    <property type="match status" value="1"/>
</dbReference>
<dbReference type="FunFam" id="3.30.300.20:FF:000002">
    <property type="entry name" value="Transcription termination/antitermination protein NusA"/>
    <property type="match status" value="1"/>
</dbReference>
<dbReference type="SMART" id="SM00316">
    <property type="entry name" value="S1"/>
    <property type="match status" value="1"/>
</dbReference>
<sequence length="348" mass="37539">MSVDINALKVLAAEKKLPLERLISAIENEVAAAYAALPEHKPHGRAVLNRETGELVIYVPVLGPDGDRIDTVTDNPDGFAKLADKTARKTIKEKMREAKDLEVVTEFSGSVGDVISGVVQQGRDAEIIYVNLGRVEGKVPATEQVKGEVYKHGDRIKCFVVDVKQGEKGPEVTLSRSHPALVKMLFALECPEIKDRIVDIVGIAREAGARTKLSVRTHRAGVSAKGALIGPQGSRAQNVMNELNGEKIDIIDFSEDPATYVANALAPAKVSSVEVVDLETKSAKVVVPDYQLSLAIGKDGQNARLAARLTQWRIDIHPDNPVTHIKAPEIKEVEVPVVNADISPEPGA</sequence>
<dbReference type="HAMAP" id="MF_00945_B">
    <property type="entry name" value="NusA_B"/>
    <property type="match status" value="1"/>
</dbReference>
<dbReference type="PANTHER" id="PTHR22648">
    <property type="entry name" value="TRANSCRIPTION TERMINATION FACTOR NUSA"/>
    <property type="match status" value="1"/>
</dbReference>
<dbReference type="GO" id="GO:0031564">
    <property type="term" value="P:transcription antitermination"/>
    <property type="evidence" value="ECO:0007669"/>
    <property type="project" value="UniProtKB-KW"/>
</dbReference>
<keyword evidence="6" id="KW-0804">Transcription</keyword>
<dbReference type="InterPro" id="IPR025249">
    <property type="entry name" value="TF_NusA_KH_1st"/>
</dbReference>
<dbReference type="AlphaFoldDB" id="A0A6J7BR60"/>
<dbReference type="SUPFAM" id="SSF69705">
    <property type="entry name" value="Transcription factor NusA, N-terminal domain"/>
    <property type="match status" value="1"/>
</dbReference>
<dbReference type="PROSITE" id="PS50126">
    <property type="entry name" value="S1"/>
    <property type="match status" value="1"/>
</dbReference>
<dbReference type="GO" id="GO:0005829">
    <property type="term" value="C:cytosol"/>
    <property type="evidence" value="ECO:0007669"/>
    <property type="project" value="TreeGrafter"/>
</dbReference>
<proteinExistence type="inferred from homology"/>
<keyword evidence="5" id="KW-0805">Transcription regulation</keyword>
<dbReference type="CDD" id="cd22529">
    <property type="entry name" value="KH-II_NusA_rpt2"/>
    <property type="match status" value="1"/>
</dbReference>
<evidence type="ECO:0000256" key="2">
    <source>
        <dbReference type="ARBA" id="ARBA00022490"/>
    </source>
</evidence>
<keyword evidence="3" id="KW-0889">Transcription antitermination</keyword>
<dbReference type="InterPro" id="IPR004087">
    <property type="entry name" value="KH_dom"/>
</dbReference>
<feature type="domain" description="S1 motif" evidence="7">
    <location>
        <begin position="112"/>
        <end position="177"/>
    </location>
</feature>
<dbReference type="SMART" id="SM00322">
    <property type="entry name" value="KH"/>
    <property type="match status" value="2"/>
</dbReference>
<evidence type="ECO:0000259" key="7">
    <source>
        <dbReference type="PROSITE" id="PS50126"/>
    </source>
</evidence>
<dbReference type="Pfam" id="PF13184">
    <property type="entry name" value="KH_NusA_1st"/>
    <property type="match status" value="1"/>
</dbReference>
<name>A0A6J7BR60_9ZZZZ</name>
<keyword evidence="4" id="KW-0694">RNA-binding</keyword>
<dbReference type="GO" id="GO:0003700">
    <property type="term" value="F:DNA-binding transcription factor activity"/>
    <property type="evidence" value="ECO:0007669"/>
    <property type="project" value="InterPro"/>
</dbReference>
<dbReference type="InterPro" id="IPR012340">
    <property type="entry name" value="NA-bd_OB-fold"/>
</dbReference>